<evidence type="ECO:0000313" key="1">
    <source>
        <dbReference type="EMBL" id="OGI66538.1"/>
    </source>
</evidence>
<accession>A0A1F6VAB8</accession>
<comment type="caution">
    <text evidence="1">The sequence shown here is derived from an EMBL/GenBank/DDBJ whole genome shotgun (WGS) entry which is preliminary data.</text>
</comment>
<sequence length="77" mass="8840">MSIDLFYSRVRADYRNQTLVDADSTVGLGVTRLITRNVSTVLRVQQDQRESTNATREFVDNRIIFSVTYSSGLLPRR</sequence>
<gene>
    <name evidence="1" type="ORF">A2W18_13280</name>
</gene>
<dbReference type="EMBL" id="MFSP01000085">
    <property type="protein sequence ID" value="OGI66538.1"/>
    <property type="molecule type" value="Genomic_DNA"/>
</dbReference>
<reference evidence="1 2" key="1">
    <citation type="journal article" date="2016" name="Nat. Commun.">
        <title>Thousands of microbial genomes shed light on interconnected biogeochemical processes in an aquifer system.</title>
        <authorList>
            <person name="Anantharaman K."/>
            <person name="Brown C.T."/>
            <person name="Hug L.A."/>
            <person name="Sharon I."/>
            <person name="Castelle C.J."/>
            <person name="Probst A.J."/>
            <person name="Thomas B.C."/>
            <person name="Singh A."/>
            <person name="Wilkins M.J."/>
            <person name="Karaoz U."/>
            <person name="Brodie E.L."/>
            <person name="Williams K.H."/>
            <person name="Hubbard S.S."/>
            <person name="Banfield J.F."/>
        </authorList>
    </citation>
    <scope>NUCLEOTIDE SEQUENCE [LARGE SCALE GENOMIC DNA]</scope>
</reference>
<proteinExistence type="predicted"/>
<evidence type="ECO:0000313" key="2">
    <source>
        <dbReference type="Proteomes" id="UP000179076"/>
    </source>
</evidence>
<dbReference type="AlphaFoldDB" id="A0A1F6VAB8"/>
<protein>
    <submittedName>
        <fullName evidence="1">Uncharacterized protein</fullName>
    </submittedName>
</protein>
<name>A0A1F6VAB8_9PROT</name>
<dbReference type="Proteomes" id="UP000179076">
    <property type="component" value="Unassembled WGS sequence"/>
</dbReference>
<organism evidence="1 2">
    <name type="scientific">Candidatus Muproteobacteria bacterium RBG_16_60_9</name>
    <dbReference type="NCBI Taxonomy" id="1817755"/>
    <lineage>
        <taxon>Bacteria</taxon>
        <taxon>Pseudomonadati</taxon>
        <taxon>Pseudomonadota</taxon>
        <taxon>Candidatus Muproteobacteria</taxon>
    </lineage>
</organism>